<name>A0ABT8ND10_9BACL</name>
<dbReference type="EMBL" id="JAUJWU010000002">
    <property type="protein sequence ID" value="MDN7245769.1"/>
    <property type="molecule type" value="Genomic_DNA"/>
</dbReference>
<dbReference type="Pfam" id="PF00905">
    <property type="entry name" value="Transpeptidase"/>
    <property type="match status" value="1"/>
</dbReference>
<dbReference type="InterPro" id="IPR036138">
    <property type="entry name" value="PBP_dimer_sf"/>
</dbReference>
<keyword evidence="7" id="KW-0573">Peptidoglycan synthesis</keyword>
<keyword evidence="17" id="KW-1185">Reference proteome</keyword>
<keyword evidence="8 13" id="KW-1133">Transmembrane helix</keyword>
<comment type="caution">
    <text evidence="16">The sequence shown here is derived from an EMBL/GenBank/DDBJ whole genome shotgun (WGS) entry which is preliminary data.</text>
</comment>
<evidence type="ECO:0000256" key="8">
    <source>
        <dbReference type="ARBA" id="ARBA00022989"/>
    </source>
</evidence>
<evidence type="ECO:0000256" key="10">
    <source>
        <dbReference type="ARBA" id="ARBA00023316"/>
    </source>
</evidence>
<protein>
    <submittedName>
        <fullName evidence="16">Penicillin-binding protein 2</fullName>
    </submittedName>
</protein>
<dbReference type="Gene3D" id="1.10.10.1230">
    <property type="entry name" value="Penicillin-binding protein, N-terminal non-catalytic domain, head sub-domain"/>
    <property type="match status" value="1"/>
</dbReference>
<dbReference type="Pfam" id="PF03717">
    <property type="entry name" value="PBP_dimer"/>
    <property type="match status" value="1"/>
</dbReference>
<dbReference type="InterPro" id="IPR005311">
    <property type="entry name" value="PBP_dimer"/>
</dbReference>
<keyword evidence="9 13" id="KW-0472">Membrane</keyword>
<dbReference type="InterPro" id="IPR012338">
    <property type="entry name" value="Beta-lactam/transpept-like"/>
</dbReference>
<keyword evidence="5 13" id="KW-0812">Transmembrane</keyword>
<sequence>MNTPQKRRVSLAKAKLKSHTVFRMNILFFSIFLLFSVLILRLGYLQIVKGEDFTRALARTEEVPVNTSVPRGRIFDSEGRVQVDNNPVNAITYTKMQTTKQEEMLEVASELAKLIEKELDKVTLRDKQDFYIMLHNEEATAKVTDEERQAIENEDIDEKEKQRKLDALIREKITDEELNSLTPEELEILAIYREMTSGYALSPQIIKNENVTDEEFARVSERLTDPKLKGVNTVTDWKRVKSSDLTILGSTTTPEQGIPANKLDYYLARDYSRNDRVGTSFLEQEYEEVLQGQKSMVKNITDGRGRVIDTVPVDEGKPGKDLILTIDSEIQSAMEKIVADKLLELKKGPNSQLVKDAYLVMMDPKNGDIISLVGKRLGTDRNGKTVVNDNAFGAFTASHEMGSTVKGATLLAGYEHDAVELNEVMIDEPLKIAGTAQKNSVFNTTLFNRIPMSDLQAIERSSNVYMFKIALRIAGATYEYNRGIKIPEESFTAMRNSYAQFGLGVKTGIDLPNEATGYAGGSSNGGSLLDLSIGQYDTYTPLQLAQYIATIANDGYRVKPHLVKEIRQASEDGMTLGPIETTVEPQVLNRINNTQEEINQVKEGMRRVYSGAYGSARAYFSDAKYEAAGKTGTAEVTYYDKGHPFHGKYSINIAHVGFAPFENPEIAYAVVIPYVTTSARGVPKANNEIARAAADKYFEITNSKTNDSTSEILPPFNSTEMEEEEAQ</sequence>
<reference evidence="16 17" key="1">
    <citation type="submission" date="2023-07" db="EMBL/GenBank/DDBJ databases">
        <title>Novel species in genus Planococcus.</title>
        <authorList>
            <person name="Ning S."/>
        </authorList>
    </citation>
    <scope>NUCLEOTIDE SEQUENCE [LARGE SCALE GENOMIC DNA]</scope>
    <source>
        <strain evidence="16 17">N017</strain>
    </source>
</reference>
<feature type="domain" description="Penicillin-binding protein dimerisation" evidence="15">
    <location>
        <begin position="68"/>
        <end position="310"/>
    </location>
</feature>
<evidence type="ECO:0000259" key="14">
    <source>
        <dbReference type="Pfam" id="PF00905"/>
    </source>
</evidence>
<dbReference type="Proteomes" id="UP001172142">
    <property type="component" value="Unassembled WGS sequence"/>
</dbReference>
<evidence type="ECO:0000259" key="15">
    <source>
        <dbReference type="Pfam" id="PF03717"/>
    </source>
</evidence>
<evidence type="ECO:0000256" key="12">
    <source>
        <dbReference type="SAM" id="MobiDB-lite"/>
    </source>
</evidence>
<feature type="domain" description="Penicillin-binding protein transpeptidase" evidence="14">
    <location>
        <begin position="358"/>
        <end position="692"/>
    </location>
</feature>
<keyword evidence="6" id="KW-0133">Cell shape</keyword>
<evidence type="ECO:0000256" key="4">
    <source>
        <dbReference type="ARBA" id="ARBA00022475"/>
    </source>
</evidence>
<feature type="region of interest" description="Disordered" evidence="12">
    <location>
        <begin position="704"/>
        <end position="727"/>
    </location>
</feature>
<dbReference type="PANTHER" id="PTHR30627">
    <property type="entry name" value="PEPTIDOGLYCAN D,D-TRANSPEPTIDASE"/>
    <property type="match status" value="1"/>
</dbReference>
<evidence type="ECO:0000256" key="2">
    <source>
        <dbReference type="ARBA" id="ARBA00004236"/>
    </source>
</evidence>
<keyword evidence="4" id="KW-1003">Cell membrane</keyword>
<evidence type="ECO:0000256" key="9">
    <source>
        <dbReference type="ARBA" id="ARBA00023136"/>
    </source>
</evidence>
<feature type="compositionally biased region" description="Polar residues" evidence="12">
    <location>
        <begin position="704"/>
        <end position="719"/>
    </location>
</feature>
<keyword evidence="11" id="KW-0175">Coiled coil</keyword>
<organism evidence="16 17">
    <name type="scientific">Planococcus shenhongbingii</name>
    <dbReference type="NCBI Taxonomy" id="3058398"/>
    <lineage>
        <taxon>Bacteria</taxon>
        <taxon>Bacillati</taxon>
        <taxon>Bacillota</taxon>
        <taxon>Bacilli</taxon>
        <taxon>Bacillales</taxon>
        <taxon>Caryophanaceae</taxon>
        <taxon>Planococcus</taxon>
    </lineage>
</organism>
<keyword evidence="10" id="KW-0961">Cell wall biogenesis/degradation</keyword>
<comment type="similarity">
    <text evidence="3">Belongs to the transpeptidase family.</text>
</comment>
<feature type="transmembrane region" description="Helical" evidence="13">
    <location>
        <begin position="21"/>
        <end position="44"/>
    </location>
</feature>
<dbReference type="Gene3D" id="3.90.1310.10">
    <property type="entry name" value="Penicillin-binding protein 2a (Domain 2)"/>
    <property type="match status" value="1"/>
</dbReference>
<evidence type="ECO:0000313" key="17">
    <source>
        <dbReference type="Proteomes" id="UP001172142"/>
    </source>
</evidence>
<gene>
    <name evidence="16" type="ORF">QWY13_09655</name>
</gene>
<evidence type="ECO:0000256" key="13">
    <source>
        <dbReference type="SAM" id="Phobius"/>
    </source>
</evidence>
<dbReference type="SUPFAM" id="SSF56601">
    <property type="entry name" value="beta-lactamase/transpeptidase-like"/>
    <property type="match status" value="1"/>
</dbReference>
<dbReference type="Gene3D" id="3.40.710.10">
    <property type="entry name" value="DD-peptidase/beta-lactamase superfamily"/>
    <property type="match status" value="1"/>
</dbReference>
<evidence type="ECO:0000256" key="3">
    <source>
        <dbReference type="ARBA" id="ARBA00007171"/>
    </source>
</evidence>
<dbReference type="InterPro" id="IPR001460">
    <property type="entry name" value="PCN-bd_Tpept"/>
</dbReference>
<proteinExistence type="inferred from homology"/>
<dbReference type="InterPro" id="IPR050515">
    <property type="entry name" value="Beta-lactam/transpept"/>
</dbReference>
<accession>A0ABT8ND10</accession>
<evidence type="ECO:0000256" key="7">
    <source>
        <dbReference type="ARBA" id="ARBA00022984"/>
    </source>
</evidence>
<evidence type="ECO:0000256" key="5">
    <source>
        <dbReference type="ARBA" id="ARBA00022692"/>
    </source>
</evidence>
<evidence type="ECO:0000313" key="16">
    <source>
        <dbReference type="EMBL" id="MDN7245769.1"/>
    </source>
</evidence>
<feature type="coiled-coil region" evidence="11">
    <location>
        <begin position="134"/>
        <end position="171"/>
    </location>
</feature>
<dbReference type="PANTHER" id="PTHR30627:SF2">
    <property type="entry name" value="PEPTIDOGLYCAN D,D-TRANSPEPTIDASE MRDA"/>
    <property type="match status" value="1"/>
</dbReference>
<dbReference type="SUPFAM" id="SSF56519">
    <property type="entry name" value="Penicillin binding protein dimerisation domain"/>
    <property type="match status" value="1"/>
</dbReference>
<comment type="subcellular location">
    <subcellularLocation>
        <location evidence="2">Cell membrane</location>
    </subcellularLocation>
    <subcellularLocation>
        <location evidence="1">Membrane</location>
        <topology evidence="1">Single-pass membrane protein</topology>
    </subcellularLocation>
</comment>
<dbReference type="RefSeq" id="WP_301856375.1">
    <property type="nucleotide sequence ID" value="NZ_JAUJWU010000002.1"/>
</dbReference>
<evidence type="ECO:0000256" key="11">
    <source>
        <dbReference type="SAM" id="Coils"/>
    </source>
</evidence>
<evidence type="ECO:0000256" key="6">
    <source>
        <dbReference type="ARBA" id="ARBA00022960"/>
    </source>
</evidence>
<evidence type="ECO:0000256" key="1">
    <source>
        <dbReference type="ARBA" id="ARBA00004167"/>
    </source>
</evidence>